<feature type="transmembrane region" description="Helical" evidence="1">
    <location>
        <begin position="67"/>
        <end position="84"/>
    </location>
</feature>
<proteinExistence type="predicted"/>
<gene>
    <name evidence="2" type="ORF">SAMN05216272_10336</name>
</gene>
<evidence type="ECO:0000313" key="2">
    <source>
        <dbReference type="EMBL" id="SDH77483.1"/>
    </source>
</evidence>
<dbReference type="OrthoDB" id="6874884at2"/>
<organism evidence="2 3">
    <name type="scientific">Pseudomonas panipatensis</name>
    <dbReference type="NCBI Taxonomy" id="428992"/>
    <lineage>
        <taxon>Bacteria</taxon>
        <taxon>Pseudomonadati</taxon>
        <taxon>Pseudomonadota</taxon>
        <taxon>Gammaproteobacteria</taxon>
        <taxon>Pseudomonadales</taxon>
        <taxon>Pseudomonadaceae</taxon>
        <taxon>Pseudomonas</taxon>
    </lineage>
</organism>
<keyword evidence="1" id="KW-0472">Membrane</keyword>
<dbReference type="RefSeq" id="WP_090262038.1">
    <property type="nucleotide sequence ID" value="NZ_FNDS01000003.1"/>
</dbReference>
<evidence type="ECO:0000313" key="3">
    <source>
        <dbReference type="Proteomes" id="UP000199636"/>
    </source>
</evidence>
<feature type="transmembrane region" description="Helical" evidence="1">
    <location>
        <begin position="171"/>
        <end position="202"/>
    </location>
</feature>
<accession>A0A1G8F5M4</accession>
<evidence type="ECO:0000256" key="1">
    <source>
        <dbReference type="SAM" id="Phobius"/>
    </source>
</evidence>
<reference evidence="3" key="1">
    <citation type="submission" date="2016-10" db="EMBL/GenBank/DDBJ databases">
        <authorList>
            <person name="Varghese N."/>
            <person name="Submissions S."/>
        </authorList>
    </citation>
    <scope>NUCLEOTIDE SEQUENCE [LARGE SCALE GENOMIC DNA]</scope>
    <source>
        <strain evidence="3">CCM 7469</strain>
    </source>
</reference>
<feature type="transmembrane region" description="Helical" evidence="1">
    <location>
        <begin position="132"/>
        <end position="151"/>
    </location>
</feature>
<dbReference type="AlphaFoldDB" id="A0A1G8F5M4"/>
<protein>
    <submittedName>
        <fullName evidence="2">Uncharacterized protein</fullName>
    </submittedName>
</protein>
<keyword evidence="1" id="KW-0812">Transmembrane</keyword>
<keyword evidence="1" id="KW-1133">Transmembrane helix</keyword>
<feature type="transmembrane region" description="Helical" evidence="1">
    <location>
        <begin position="99"/>
        <end position="120"/>
    </location>
</feature>
<name>A0A1G8F5M4_9PSED</name>
<feature type="transmembrane region" description="Helical" evidence="1">
    <location>
        <begin position="34"/>
        <end position="55"/>
    </location>
</feature>
<dbReference type="EMBL" id="FNDS01000003">
    <property type="protein sequence ID" value="SDH77483.1"/>
    <property type="molecule type" value="Genomic_DNA"/>
</dbReference>
<keyword evidence="3" id="KW-1185">Reference proteome</keyword>
<dbReference type="Proteomes" id="UP000199636">
    <property type="component" value="Unassembled WGS sequence"/>
</dbReference>
<sequence>MDQNPYAAPRVELIEAHPPAAFASGRWTPGGLRLLAGLSLALLLADLVLFCLSLLGGLQPGTALERYSLWLGVLCTLLGCYLSWRSTRFLVDRFAARGLGWPLWLSIGLALLTQAYAVVFDRQLDGTPNAPLAGFMALFLPSGLVGLWYGIRVLTINLPYPSVKVMGWLDVLSGVCLASVVLFIPGTLLGALALLPMALMFLRGARESTTSAQPS</sequence>